<proteinExistence type="predicted"/>
<dbReference type="SUPFAM" id="SSF46689">
    <property type="entry name" value="Homeodomain-like"/>
    <property type="match status" value="1"/>
</dbReference>
<name>A0A4U5TQG4_9FLAO</name>
<gene>
    <name evidence="1" type="ORF">FCN74_08040</name>
</gene>
<dbReference type="RefSeq" id="WP_138932086.1">
    <property type="nucleotide sequence ID" value="NZ_SWMU01000003.1"/>
</dbReference>
<evidence type="ECO:0000313" key="1">
    <source>
        <dbReference type="EMBL" id="TKS55971.1"/>
    </source>
</evidence>
<evidence type="ECO:0000313" key="2">
    <source>
        <dbReference type="Proteomes" id="UP000306552"/>
    </source>
</evidence>
<organism evidence="1 2">
    <name type="scientific">Mesohalobacter halotolerans</name>
    <dbReference type="NCBI Taxonomy" id="1883405"/>
    <lineage>
        <taxon>Bacteria</taxon>
        <taxon>Pseudomonadati</taxon>
        <taxon>Bacteroidota</taxon>
        <taxon>Flavobacteriia</taxon>
        <taxon>Flavobacteriales</taxon>
        <taxon>Flavobacteriaceae</taxon>
        <taxon>Mesohalobacter</taxon>
    </lineage>
</organism>
<comment type="caution">
    <text evidence="1">The sequence shown here is derived from an EMBL/GenBank/DDBJ whole genome shotgun (WGS) entry which is preliminary data.</text>
</comment>
<dbReference type="EMBL" id="SWMU01000003">
    <property type="protein sequence ID" value="TKS55971.1"/>
    <property type="molecule type" value="Genomic_DNA"/>
</dbReference>
<keyword evidence="2" id="KW-1185">Reference proteome</keyword>
<protein>
    <submittedName>
        <fullName evidence="1">Helix-turn-helix transcriptional regulator</fullName>
    </submittedName>
</protein>
<dbReference type="OrthoDB" id="649282at2"/>
<dbReference type="AlphaFoldDB" id="A0A4U5TQG4"/>
<accession>A0A4U5TQG4</accession>
<dbReference type="Proteomes" id="UP000306552">
    <property type="component" value="Unassembled WGS sequence"/>
</dbReference>
<reference evidence="1 2" key="1">
    <citation type="submission" date="2019-04" db="EMBL/GenBank/DDBJ databases">
        <title>Psychroflexus halotolerans sp. nov., isolated from a marine solar saltern.</title>
        <authorList>
            <person name="Feng X."/>
        </authorList>
    </citation>
    <scope>NUCLEOTIDE SEQUENCE [LARGE SCALE GENOMIC DNA]</scope>
    <source>
        <strain evidence="1 2">WDS2C27</strain>
    </source>
</reference>
<dbReference type="InterPro" id="IPR009057">
    <property type="entry name" value="Homeodomain-like_sf"/>
</dbReference>
<sequence length="226" mass="26641">MESLLSSLKLNISSCLYLKDPESSELGHKILSKSIEMIHELGIESFNFKKLGQQIDSNESSIYRYFENKYRLLQYLSAMYWGIIEYRLVIETNAIEDCSKKLLMAIKILTLKPKGIDSYSDFDQLKLRDIIIEEFTKSYHHKDIDSDNEDGNFKIYKRLILRIVEMINNVDPSYNFPKALACHIVEGALQQYYIQRHFKSLTDRKAETQVYKFYKDMILKVLNPKH</sequence>
<dbReference type="Gene3D" id="1.10.10.60">
    <property type="entry name" value="Homeodomain-like"/>
    <property type="match status" value="1"/>
</dbReference>